<dbReference type="Proteomes" id="UP000193900">
    <property type="component" value="Unassembled WGS sequence"/>
</dbReference>
<dbReference type="RefSeq" id="WP_085878735.1">
    <property type="nucleotide sequence ID" value="NZ_FWFZ01000007.1"/>
</dbReference>
<name>A0A1Y5SPK6_9RHOB</name>
<protein>
    <recommendedName>
        <fullName evidence="1">DUF6473 domain-containing protein</fullName>
    </recommendedName>
</protein>
<dbReference type="Pfam" id="PF20078">
    <property type="entry name" value="DUF6473"/>
    <property type="match status" value="1"/>
</dbReference>
<evidence type="ECO:0000313" key="2">
    <source>
        <dbReference type="EMBL" id="SLN45434.1"/>
    </source>
</evidence>
<dbReference type="EMBL" id="FWFZ01000007">
    <property type="protein sequence ID" value="SLN45434.1"/>
    <property type="molecule type" value="Genomic_DNA"/>
</dbReference>
<reference evidence="2 3" key="1">
    <citation type="submission" date="2017-03" db="EMBL/GenBank/DDBJ databases">
        <authorList>
            <person name="Afonso C.L."/>
            <person name="Miller P.J."/>
            <person name="Scott M.A."/>
            <person name="Spackman E."/>
            <person name="Goraichik I."/>
            <person name="Dimitrov K.M."/>
            <person name="Suarez D.L."/>
            <person name="Swayne D.E."/>
        </authorList>
    </citation>
    <scope>NUCLEOTIDE SEQUENCE [LARGE SCALE GENOMIC DNA]</scope>
    <source>
        <strain evidence="2 3">CECT 7023</strain>
    </source>
</reference>
<proteinExistence type="predicted"/>
<sequence length="280" mass="31402">MKHAVIGRSGLQYELGSYGFSRLTFRRPRRTLDAPYAAFVGGAETFGKFLEDPFVDRIERRTGVTCVNFGIVNAGIGAHLGDSAVMATCHDAALTVVELMGAHNLSNRFYQVHPRRNDRFVRATPLLQEVYDEVDFADFVFTRHMLAALRSVCPKRFEIVRRELRRVWVERMTEFLSELPRKPLLLWLAPRHDDEAETDAEWMEPLFVTSGMIEKIRPLGRGLIEICPDAKSLEVGRRVLVHEPGEAKAANLMMGADAHEQVARAIGPIVASFADRGPGG</sequence>
<dbReference type="AlphaFoldDB" id="A0A1Y5SPK6"/>
<evidence type="ECO:0000259" key="1">
    <source>
        <dbReference type="Pfam" id="PF20078"/>
    </source>
</evidence>
<evidence type="ECO:0000313" key="3">
    <source>
        <dbReference type="Proteomes" id="UP000193900"/>
    </source>
</evidence>
<dbReference type="OrthoDB" id="7838347at2"/>
<feature type="domain" description="DUF6473" evidence="1">
    <location>
        <begin position="1"/>
        <end position="272"/>
    </location>
</feature>
<gene>
    <name evidence="2" type="ORF">ROA7023_01880</name>
</gene>
<keyword evidence="3" id="KW-1185">Reference proteome</keyword>
<organism evidence="2 3">
    <name type="scientific">Roseisalinus antarcticus</name>
    <dbReference type="NCBI Taxonomy" id="254357"/>
    <lineage>
        <taxon>Bacteria</taxon>
        <taxon>Pseudomonadati</taxon>
        <taxon>Pseudomonadota</taxon>
        <taxon>Alphaproteobacteria</taxon>
        <taxon>Rhodobacterales</taxon>
        <taxon>Roseobacteraceae</taxon>
        <taxon>Roseisalinus</taxon>
    </lineage>
</organism>
<dbReference type="InterPro" id="IPR045524">
    <property type="entry name" value="DUF6473"/>
</dbReference>
<accession>A0A1Y5SPK6</accession>